<sequence>MKADQEIISILKKSEGYYPAYHMNKNHWISVALNGAVEEKQVVYLLKDSYELTK</sequence>
<evidence type="ECO:0000313" key="2">
    <source>
        <dbReference type="Proteomes" id="UP000664360"/>
    </source>
</evidence>
<dbReference type="RefSeq" id="WP_339091831.1">
    <property type="nucleotide sequence ID" value="NZ_CP147250.1"/>
</dbReference>
<protein>
    <recommendedName>
        <fullName evidence="3">MmcQ/YjbR family DNA-binding protein</fullName>
    </recommendedName>
</protein>
<dbReference type="SUPFAM" id="SSF142906">
    <property type="entry name" value="YjbR-like"/>
    <property type="match status" value="1"/>
</dbReference>
<dbReference type="PANTHER" id="PTHR35145">
    <property type="entry name" value="CYTOPLASMIC PROTEIN-RELATED"/>
    <property type="match status" value="1"/>
</dbReference>
<gene>
    <name evidence="1" type="ORF">DOK79_001827</name>
</gene>
<dbReference type="InterPro" id="IPR058532">
    <property type="entry name" value="YjbR/MT2646/Rv2570-like"/>
</dbReference>
<evidence type="ECO:0008006" key="3">
    <source>
        <dbReference type="Google" id="ProtNLM"/>
    </source>
</evidence>
<organism evidence="1 2">
    <name type="scientific">Candidatus Enterococcus mangumiae</name>
    <dbReference type="NCBI Taxonomy" id="2230878"/>
    <lineage>
        <taxon>Bacteria</taxon>
        <taxon>Bacillati</taxon>
        <taxon>Bacillota</taxon>
        <taxon>Bacilli</taxon>
        <taxon>Lactobacillales</taxon>
        <taxon>Enterococcaceae</taxon>
        <taxon>Enterococcus</taxon>
    </lineage>
</organism>
<evidence type="ECO:0000313" key="1">
    <source>
        <dbReference type="EMBL" id="WYJ80270.1"/>
    </source>
</evidence>
<reference evidence="1 2" key="1">
    <citation type="submission" date="2021-03" db="EMBL/GenBank/DDBJ databases">
        <authorList>
            <person name="Gilmore M.S."/>
            <person name="Schwartzman J."/>
            <person name="Van Tyne D."/>
            <person name="Martin M."/>
            <person name="Earl A.M."/>
            <person name="Manson A.L."/>
            <person name="Straub T."/>
            <person name="Salamzade R."/>
            <person name="Saavedra J."/>
            <person name="Lebreton F."/>
            <person name="Prichula J."/>
            <person name="Schaufler K."/>
            <person name="Gaca A."/>
            <person name="Sgardioli B."/>
            <person name="Wagenaar J."/>
            <person name="Strong T."/>
        </authorList>
    </citation>
    <scope>NUCLEOTIDE SEQUENCE [LARGE SCALE GENOMIC DNA]</scope>
    <source>
        <strain evidence="1 2">DIV1094</strain>
    </source>
</reference>
<reference evidence="1 2" key="2">
    <citation type="submission" date="2024-03" db="EMBL/GenBank/DDBJ databases">
        <title>The Genome Sequence of Enterococcus sp. DIV1094.</title>
        <authorList>
            <consortium name="The Broad Institute Genomics Platform"/>
            <consortium name="The Broad Institute Microbial Omics Core"/>
            <consortium name="The Broad Institute Genomic Center for Infectious Diseases"/>
            <person name="Earl A."/>
            <person name="Manson A."/>
            <person name="Gilmore M."/>
            <person name="Schwartman J."/>
            <person name="Shea T."/>
            <person name="Abouelleil A."/>
            <person name="Cao P."/>
            <person name="Chapman S."/>
            <person name="Cusick C."/>
            <person name="Young S."/>
            <person name="Neafsey D."/>
            <person name="Nusbaum C."/>
            <person name="Birren B."/>
        </authorList>
    </citation>
    <scope>NUCLEOTIDE SEQUENCE [LARGE SCALE GENOMIC DNA]</scope>
    <source>
        <strain evidence="1 2">DIV1094</strain>
    </source>
</reference>
<proteinExistence type="predicted"/>
<dbReference type="Pfam" id="PF04237">
    <property type="entry name" value="YjbR"/>
    <property type="match status" value="1"/>
</dbReference>
<dbReference type="EMBL" id="CP147250">
    <property type="protein sequence ID" value="WYJ80270.1"/>
    <property type="molecule type" value="Genomic_DNA"/>
</dbReference>
<dbReference type="InterPro" id="IPR007351">
    <property type="entry name" value="YjbR"/>
</dbReference>
<name>A0ABZ2SYT6_9ENTE</name>
<keyword evidence="2" id="KW-1185">Reference proteome</keyword>
<dbReference type="InterPro" id="IPR038056">
    <property type="entry name" value="YjbR-like_sf"/>
</dbReference>
<accession>A0ABZ2SYT6</accession>
<dbReference type="PANTHER" id="PTHR35145:SF1">
    <property type="entry name" value="CYTOPLASMIC PROTEIN"/>
    <property type="match status" value="1"/>
</dbReference>
<dbReference type="Gene3D" id="3.90.1150.30">
    <property type="match status" value="1"/>
</dbReference>
<dbReference type="Proteomes" id="UP000664360">
    <property type="component" value="Chromosome"/>
</dbReference>